<dbReference type="RefSeq" id="YP_009241391.1">
    <property type="nucleotide sequence ID" value="NC_028899.1"/>
</dbReference>
<evidence type="ECO:0000313" key="2">
    <source>
        <dbReference type="Proteomes" id="UP000202583"/>
    </source>
</evidence>
<dbReference type="Proteomes" id="UP000202583">
    <property type="component" value="Segment"/>
</dbReference>
<proteinExistence type="predicted"/>
<accession>A0A146I5R7</accession>
<dbReference type="EMBL" id="AP014927">
    <property type="protein sequence ID" value="BAU71419.1"/>
    <property type="molecule type" value="Genomic_DNA"/>
</dbReference>
<name>A0A146I5R7_9CAUD</name>
<organism evidence="1 2">
    <name type="scientific">Ralstonia phage RSF1</name>
    <dbReference type="NCBI Taxonomy" id="1689679"/>
    <lineage>
        <taxon>Viruses</taxon>
        <taxon>Duplodnaviria</taxon>
        <taxon>Heunggongvirae</taxon>
        <taxon>Uroviricota</taxon>
        <taxon>Caudoviricetes</taxon>
        <taxon>Chimalliviridae</taxon>
        <taxon>Chiangmaivirus</taxon>
        <taxon>Chiangmaivirus RSF1</taxon>
    </lineage>
</organism>
<evidence type="ECO:0000313" key="1">
    <source>
        <dbReference type="EMBL" id="BAU71419.1"/>
    </source>
</evidence>
<dbReference type="GeneID" id="35985078"/>
<reference evidence="1 2" key="1">
    <citation type="submission" date="2015-07" db="EMBL/GenBank/DDBJ databases">
        <title>Two Asian jumbo phage RSL2 and RSF1 infecting the phytopathogen Ralstonia solanacearum share common features related to the phi-KZ-like phages.</title>
        <authorList>
            <person name="Kawasaki T."/>
            <person name="Fujie M."/>
            <person name="Chatchawankanphanich O."/>
            <person name="Ogata H."/>
            <person name="Yamada T."/>
        </authorList>
    </citation>
    <scope>NUCLEOTIDE SEQUENCE [LARGE SCALE GENOMIC DNA]</scope>
    <source>
        <strain evidence="1 2">RSF1</strain>
    </source>
</reference>
<sequence>MRCSNPACNRMIEFWNDAIPEFNECWVHAISRSYSI</sequence>
<dbReference type="KEGG" id="vg:35985078"/>
<keyword evidence="2" id="KW-1185">Reference proteome</keyword>
<protein>
    <submittedName>
        <fullName evidence="1">Uncharacterized protein</fullName>
    </submittedName>
</protein>